<dbReference type="HOGENOM" id="CLU_112518_1_0_1"/>
<evidence type="ECO:0000313" key="3">
    <source>
        <dbReference type="Proteomes" id="UP000000689"/>
    </source>
</evidence>
<keyword evidence="3" id="KW-1185">Reference proteome</keyword>
<dbReference type="AlphaFoldDB" id="G0W5Z6"/>
<dbReference type="STRING" id="1071378.G0W5Z6"/>
<dbReference type="OrthoDB" id="417450at2759"/>
<evidence type="ECO:0000259" key="1">
    <source>
        <dbReference type="PROSITE" id="PS51035"/>
    </source>
</evidence>
<proteinExistence type="predicted"/>
<dbReference type="RefSeq" id="XP_003668450.1">
    <property type="nucleotide sequence ID" value="XM_003668402.1"/>
</dbReference>
<protein>
    <recommendedName>
        <fullName evidence="1">BAG domain-containing protein</fullName>
    </recommendedName>
</protein>
<dbReference type="eggNOG" id="ENOG502S72Q">
    <property type="taxonomic scope" value="Eukaryota"/>
</dbReference>
<organism evidence="2 3">
    <name type="scientific">Naumovozyma dairenensis (strain ATCC 10597 / BCRC 20456 / CBS 421 / NBRC 0211 / NRRL Y-12639)</name>
    <name type="common">Saccharomyces dairenensis</name>
    <dbReference type="NCBI Taxonomy" id="1071378"/>
    <lineage>
        <taxon>Eukaryota</taxon>
        <taxon>Fungi</taxon>
        <taxon>Dikarya</taxon>
        <taxon>Ascomycota</taxon>
        <taxon>Saccharomycotina</taxon>
        <taxon>Saccharomycetes</taxon>
        <taxon>Saccharomycetales</taxon>
        <taxon>Saccharomycetaceae</taxon>
        <taxon>Naumovozyma</taxon>
    </lineage>
</organism>
<feature type="domain" description="BAG" evidence="1">
    <location>
        <begin position="122"/>
        <end position="209"/>
    </location>
</feature>
<gene>
    <name evidence="2" type="primary">NDAI0B01730</name>
    <name evidence="2" type="ordered locus">NDAI_0B01730</name>
</gene>
<sequence>MEAVEDILQDQTMSAIISETITSTSTVATNTITMTSASTTTSTSTSTMSNIIPSAVAKMGCIKKYLSSCSCCSNTSCFKICSGIAVAILSFLLWKLFNRSSTYVKSNAKLDEKPVPITKESQIDNIQLRFQNEFVTKIDPLLESFDSSDEQHIYNRNYYNEMLLKLLIELDDIDLTTIDDKQTKMDMKEKRKLVIKDIQTYLKTLDSLK</sequence>
<dbReference type="PROSITE" id="PS51035">
    <property type="entry name" value="BAG"/>
    <property type="match status" value="1"/>
</dbReference>
<dbReference type="InterPro" id="IPR003103">
    <property type="entry name" value="BAG_domain"/>
</dbReference>
<dbReference type="Pfam" id="PF02179">
    <property type="entry name" value="BAG"/>
    <property type="match status" value="1"/>
</dbReference>
<name>G0W5Z6_NAUDC</name>
<dbReference type="InterPro" id="IPR036533">
    <property type="entry name" value="BAG_dom_sf"/>
</dbReference>
<dbReference type="GO" id="GO:0051087">
    <property type="term" value="F:protein-folding chaperone binding"/>
    <property type="evidence" value="ECO:0007669"/>
    <property type="project" value="InterPro"/>
</dbReference>
<dbReference type="KEGG" id="ndi:NDAI_0B01730"/>
<dbReference type="EMBL" id="HE580268">
    <property type="protein sequence ID" value="CCD23207.1"/>
    <property type="molecule type" value="Genomic_DNA"/>
</dbReference>
<evidence type="ECO:0000313" key="2">
    <source>
        <dbReference type="EMBL" id="CCD23207.1"/>
    </source>
</evidence>
<dbReference type="SMART" id="SM00264">
    <property type="entry name" value="BAG"/>
    <property type="match status" value="1"/>
</dbReference>
<accession>G0W5Z6</accession>
<dbReference type="OMA" id="FANEYRV"/>
<dbReference type="Gene3D" id="1.20.58.120">
    <property type="entry name" value="BAG domain"/>
    <property type="match status" value="1"/>
</dbReference>
<dbReference type="Proteomes" id="UP000000689">
    <property type="component" value="Chromosome 2"/>
</dbReference>
<dbReference type="SUPFAM" id="SSF63491">
    <property type="entry name" value="BAG domain"/>
    <property type="match status" value="1"/>
</dbReference>
<dbReference type="GeneID" id="11498577"/>
<reference evidence="2 3" key="1">
    <citation type="journal article" date="2011" name="Proc. Natl. Acad. Sci. U.S.A.">
        <title>Evolutionary erosion of yeast sex chromosomes by mating-type switching accidents.</title>
        <authorList>
            <person name="Gordon J.L."/>
            <person name="Armisen D."/>
            <person name="Proux-Wera E."/>
            <person name="Oheigeartaigh S.S."/>
            <person name="Byrne K.P."/>
            <person name="Wolfe K.H."/>
        </authorList>
    </citation>
    <scope>NUCLEOTIDE SEQUENCE [LARGE SCALE GENOMIC DNA]</scope>
    <source>
        <strain evidence="3">ATCC 10597 / BCRC 20456 / CBS 421 / NBRC 0211 / NRRL Y-12639</strain>
    </source>
</reference>